<comment type="caution">
    <text evidence="1">The sequence shown here is derived from an EMBL/GenBank/DDBJ whole genome shotgun (WGS) entry which is preliminary data.</text>
</comment>
<reference evidence="1 2" key="1">
    <citation type="journal article" date="2015" name="Stand. Genomic Sci.">
        <title>Genomic Encyclopedia of Bacterial and Archaeal Type Strains, Phase III: the genomes of soil and plant-associated and newly described type strains.</title>
        <authorList>
            <person name="Whitman W.B."/>
            <person name="Woyke T."/>
            <person name="Klenk H.P."/>
            <person name="Zhou Y."/>
            <person name="Lilburn T.G."/>
            <person name="Beck B.J."/>
            <person name="De Vos P."/>
            <person name="Vandamme P."/>
            <person name="Eisen J.A."/>
            <person name="Garrity G."/>
            <person name="Hugenholtz P."/>
            <person name="Kyrpides N.C."/>
        </authorList>
    </citation>
    <scope>NUCLEOTIDE SEQUENCE [LARGE SCALE GENOMIC DNA]</scope>
    <source>
        <strain evidence="1 2">VKM Ac-2540</strain>
    </source>
</reference>
<name>A0A4Q7XFR8_9ACTN</name>
<dbReference type="OrthoDB" id="4288807at2"/>
<evidence type="ECO:0008006" key="3">
    <source>
        <dbReference type="Google" id="ProtNLM"/>
    </source>
</evidence>
<sequence>MDSEETPYLLPDGDRVWVIRTSTAAGLLPQMLDRFRANQPEPLIFGDSGQPEAVVIPFDLWRRLDALATDEEGFDATYAVVRERLANPGRSIPIEEVAEELGLNLDEPVPDSDLPKPQ</sequence>
<dbReference type="RefSeq" id="WP_130439074.1">
    <property type="nucleotide sequence ID" value="NZ_SHKR01000003.1"/>
</dbReference>
<evidence type="ECO:0000313" key="1">
    <source>
        <dbReference type="EMBL" id="RZU22298.1"/>
    </source>
</evidence>
<proteinExistence type="predicted"/>
<protein>
    <recommendedName>
        <fullName evidence="3">Type II toxin-antitoxin system Phd/YefM family antitoxin</fullName>
    </recommendedName>
</protein>
<gene>
    <name evidence="1" type="ORF">EV645_0379</name>
</gene>
<organism evidence="1 2">
    <name type="scientific">Kribbella rubisoli</name>
    <dbReference type="NCBI Taxonomy" id="3075929"/>
    <lineage>
        <taxon>Bacteria</taxon>
        <taxon>Bacillati</taxon>
        <taxon>Actinomycetota</taxon>
        <taxon>Actinomycetes</taxon>
        <taxon>Propionibacteriales</taxon>
        <taxon>Kribbellaceae</taxon>
        <taxon>Kribbella</taxon>
    </lineage>
</organism>
<dbReference type="EMBL" id="SHKR01000003">
    <property type="protein sequence ID" value="RZU22298.1"/>
    <property type="molecule type" value="Genomic_DNA"/>
</dbReference>
<dbReference type="Proteomes" id="UP000292027">
    <property type="component" value="Unassembled WGS sequence"/>
</dbReference>
<dbReference type="AlphaFoldDB" id="A0A4Q7XFR8"/>
<keyword evidence="2" id="KW-1185">Reference proteome</keyword>
<evidence type="ECO:0000313" key="2">
    <source>
        <dbReference type="Proteomes" id="UP000292027"/>
    </source>
</evidence>
<accession>A0A4Q7XFR8</accession>